<dbReference type="PROSITE" id="PS00107">
    <property type="entry name" value="PROTEIN_KINASE_ATP"/>
    <property type="match status" value="1"/>
</dbReference>
<dbReference type="InterPro" id="IPR011042">
    <property type="entry name" value="6-blade_b-propeller_TolB-like"/>
</dbReference>
<name>A0A401ZE36_9CHLR</name>
<evidence type="ECO:0000313" key="10">
    <source>
        <dbReference type="EMBL" id="GCE05106.1"/>
    </source>
</evidence>
<dbReference type="Gene3D" id="3.30.200.20">
    <property type="entry name" value="Phosphorylase Kinase, domain 1"/>
    <property type="match status" value="1"/>
</dbReference>
<dbReference type="InterPro" id="IPR008271">
    <property type="entry name" value="Ser/Thr_kinase_AS"/>
</dbReference>
<dbReference type="Gene3D" id="1.10.510.10">
    <property type="entry name" value="Transferase(Phosphotransferase) domain 1"/>
    <property type="match status" value="1"/>
</dbReference>
<evidence type="ECO:0000256" key="8">
    <source>
        <dbReference type="SAM" id="Phobius"/>
    </source>
</evidence>
<dbReference type="InterPro" id="IPR011009">
    <property type="entry name" value="Kinase-like_dom_sf"/>
</dbReference>
<organism evidence="10 11">
    <name type="scientific">Dictyobacter aurantiacus</name>
    <dbReference type="NCBI Taxonomy" id="1936993"/>
    <lineage>
        <taxon>Bacteria</taxon>
        <taxon>Bacillati</taxon>
        <taxon>Chloroflexota</taxon>
        <taxon>Ktedonobacteria</taxon>
        <taxon>Ktedonobacterales</taxon>
        <taxon>Dictyobacteraceae</taxon>
        <taxon>Dictyobacter</taxon>
    </lineage>
</organism>
<evidence type="ECO:0000256" key="5">
    <source>
        <dbReference type="ARBA" id="ARBA00022777"/>
    </source>
</evidence>
<evidence type="ECO:0000256" key="6">
    <source>
        <dbReference type="ARBA" id="ARBA00022840"/>
    </source>
</evidence>
<keyword evidence="6 7" id="KW-0067">ATP-binding</keyword>
<keyword evidence="8" id="KW-0472">Membrane</keyword>
<dbReference type="AlphaFoldDB" id="A0A401ZE36"/>
<dbReference type="EC" id="2.7.11.1" evidence="1"/>
<keyword evidence="3" id="KW-0808">Transferase</keyword>
<comment type="caution">
    <text evidence="10">The sequence shown here is derived from an EMBL/GenBank/DDBJ whole genome shotgun (WGS) entry which is preliminary data.</text>
</comment>
<dbReference type="SUPFAM" id="SSF56112">
    <property type="entry name" value="Protein kinase-like (PK-like)"/>
    <property type="match status" value="1"/>
</dbReference>
<dbReference type="PROSITE" id="PS50011">
    <property type="entry name" value="PROTEIN_KINASE_DOM"/>
    <property type="match status" value="1"/>
</dbReference>
<evidence type="ECO:0000313" key="11">
    <source>
        <dbReference type="Proteomes" id="UP000287224"/>
    </source>
</evidence>
<evidence type="ECO:0000256" key="1">
    <source>
        <dbReference type="ARBA" id="ARBA00012513"/>
    </source>
</evidence>
<dbReference type="PROSITE" id="PS00108">
    <property type="entry name" value="PROTEIN_KINASE_ST"/>
    <property type="match status" value="1"/>
</dbReference>
<keyword evidence="8" id="KW-1133">Transmembrane helix</keyword>
<dbReference type="GO" id="GO:0004674">
    <property type="term" value="F:protein serine/threonine kinase activity"/>
    <property type="evidence" value="ECO:0007669"/>
    <property type="project" value="UniProtKB-KW"/>
</dbReference>
<feature type="domain" description="Protein kinase" evidence="9">
    <location>
        <begin position="9"/>
        <end position="273"/>
    </location>
</feature>
<protein>
    <recommendedName>
        <fullName evidence="1">non-specific serine/threonine protein kinase</fullName>
        <ecNumber evidence="1">2.7.11.1</ecNumber>
    </recommendedName>
</protein>
<dbReference type="CDD" id="cd14014">
    <property type="entry name" value="STKc_PknB_like"/>
    <property type="match status" value="1"/>
</dbReference>
<reference evidence="11" key="1">
    <citation type="submission" date="2018-12" db="EMBL/GenBank/DDBJ databases">
        <title>Tengunoibacter tsumagoiensis gen. nov., sp. nov., Dictyobacter kobayashii sp. nov., D. alpinus sp. nov., and D. joshuensis sp. nov. and description of Dictyobacteraceae fam. nov. within the order Ktedonobacterales isolated from Tengu-no-mugimeshi.</title>
        <authorList>
            <person name="Wang C.M."/>
            <person name="Zheng Y."/>
            <person name="Sakai Y."/>
            <person name="Toyoda A."/>
            <person name="Minakuchi Y."/>
            <person name="Abe K."/>
            <person name="Yokota A."/>
            <person name="Yabe S."/>
        </authorList>
    </citation>
    <scope>NUCLEOTIDE SEQUENCE [LARGE SCALE GENOMIC DNA]</scope>
    <source>
        <strain evidence="11">S-27</strain>
    </source>
</reference>
<dbReference type="Pfam" id="PF00069">
    <property type="entry name" value="Pkinase"/>
    <property type="match status" value="1"/>
</dbReference>
<evidence type="ECO:0000256" key="7">
    <source>
        <dbReference type="PROSITE-ProRule" id="PRU10141"/>
    </source>
</evidence>
<dbReference type="PANTHER" id="PTHR43289">
    <property type="entry name" value="MITOGEN-ACTIVATED PROTEIN KINASE KINASE KINASE 20-RELATED"/>
    <property type="match status" value="1"/>
</dbReference>
<accession>A0A401ZE36</accession>
<dbReference type="InterPro" id="IPR017441">
    <property type="entry name" value="Protein_kinase_ATP_BS"/>
</dbReference>
<evidence type="ECO:0000256" key="2">
    <source>
        <dbReference type="ARBA" id="ARBA00022527"/>
    </source>
</evidence>
<dbReference type="InterPro" id="IPR000719">
    <property type="entry name" value="Prot_kinase_dom"/>
</dbReference>
<dbReference type="PANTHER" id="PTHR43289:SF6">
    <property type="entry name" value="SERINE_THREONINE-PROTEIN KINASE NEKL-3"/>
    <property type="match status" value="1"/>
</dbReference>
<keyword evidence="2" id="KW-0723">Serine/threonine-protein kinase</keyword>
<keyword evidence="5" id="KW-0418">Kinase</keyword>
<proteinExistence type="predicted"/>
<keyword evidence="8" id="KW-0812">Transmembrane</keyword>
<dbReference type="Proteomes" id="UP000287224">
    <property type="component" value="Unassembled WGS sequence"/>
</dbReference>
<dbReference type="Gene3D" id="2.120.10.30">
    <property type="entry name" value="TolB, C-terminal domain"/>
    <property type="match status" value="1"/>
</dbReference>
<dbReference type="GO" id="GO:0005524">
    <property type="term" value="F:ATP binding"/>
    <property type="evidence" value="ECO:0007669"/>
    <property type="project" value="UniProtKB-UniRule"/>
</dbReference>
<keyword evidence="11" id="KW-1185">Reference proteome</keyword>
<sequence length="796" mass="86792">MVGLRLGHYQITRLIGLGGMATVYLARDTYLNREVALKVFKSREDGQDSFLRRFEREAQIVAQLEHPNILTVYEYGRYNGMAYFVMPYLSSGSLRNYLQRQQRLSPRAALDLLTPILRALQYAHDRGLIHRDIKPDNMLFKADHSLVLSDFGLVKVLSDEEDAGMLASFATHTNSIMGTPQYMSPEQIQGKAVPASDIYSLGVVLYELLTGRVPFIADTAIRVLTMHLYEPPPSLCAFNPGLSEALDEVVSRSLAKDAARRYQRPLDFLYALTRVVMSEDAGPAFLPPSSQNVVISSPSLEGVWFSDAALVPGPGAVAEYRSPAREPLQPGPCSPSKQSQLSTAVLPATIARYAARQQQRTPHASASIVPVVIFLILLALIPLGILWIWPTLTSGHGGAHPRSGMSLAATASTVSMHTTSCPAEGRARPAVLTPLTHASSAPHQSLIYLQQTSAGGDGGSAFMRYDSVTTRNIVINQLPGKHLGQAQLSPDGQWILFVAITAQQSLLQLVRIDGKFLQTLYCVPLTGETGSSIKDIYWSPYTYADGAHILFSIENGSRFYQLWLASGTIALKMVTPEGYRLIGWHDAWHLYLRDPNSNLYQATLLNGREEADRGDLRRIALATGTACDDYAIGSDAMVYVSHCAGKPVDCLQCGSFVSGSSSIGRLGEDSPFFVDQFLAVSQIHSAQQRILAVSQAEYPQPARPNGLWLIDVSGAQAPKLLCAVDTRAKSATLNESSQDSWSNVSRDGLLYVLKTSTLHAPLVDTLSIGSLNNDHPTVVAMSSSNTTLTVIGWTDR</sequence>
<evidence type="ECO:0000256" key="3">
    <source>
        <dbReference type="ARBA" id="ARBA00022679"/>
    </source>
</evidence>
<feature type="transmembrane region" description="Helical" evidence="8">
    <location>
        <begin position="366"/>
        <end position="389"/>
    </location>
</feature>
<dbReference type="SUPFAM" id="SSF82171">
    <property type="entry name" value="DPP6 N-terminal domain-like"/>
    <property type="match status" value="1"/>
</dbReference>
<dbReference type="SMART" id="SM00220">
    <property type="entry name" value="S_TKc"/>
    <property type="match status" value="1"/>
</dbReference>
<evidence type="ECO:0000256" key="4">
    <source>
        <dbReference type="ARBA" id="ARBA00022741"/>
    </source>
</evidence>
<evidence type="ECO:0000259" key="9">
    <source>
        <dbReference type="PROSITE" id="PS50011"/>
    </source>
</evidence>
<dbReference type="EMBL" id="BIFQ01000001">
    <property type="protein sequence ID" value="GCE05106.1"/>
    <property type="molecule type" value="Genomic_DNA"/>
</dbReference>
<gene>
    <name evidence="10" type="ORF">KDAU_24350</name>
</gene>
<feature type="binding site" evidence="7">
    <location>
        <position position="38"/>
    </location>
    <ligand>
        <name>ATP</name>
        <dbReference type="ChEBI" id="CHEBI:30616"/>
    </ligand>
</feature>
<dbReference type="FunFam" id="1.10.510.10:FF:000021">
    <property type="entry name" value="Serine/threonine protein kinase"/>
    <property type="match status" value="1"/>
</dbReference>
<keyword evidence="4 7" id="KW-0547">Nucleotide-binding</keyword>